<dbReference type="Proteomes" id="UP001266305">
    <property type="component" value="Unassembled WGS sequence"/>
</dbReference>
<comment type="caution">
    <text evidence="2">The sequence shown here is derived from an EMBL/GenBank/DDBJ whole genome shotgun (WGS) entry which is preliminary data.</text>
</comment>
<accession>A0ABQ9W132</accession>
<evidence type="ECO:0000313" key="3">
    <source>
        <dbReference type="Proteomes" id="UP001266305"/>
    </source>
</evidence>
<keyword evidence="3" id="KW-1185">Reference proteome</keyword>
<protein>
    <submittedName>
        <fullName evidence="2">Uncharacterized protein</fullName>
    </submittedName>
</protein>
<name>A0ABQ9W132_SAGOE</name>
<proteinExistence type="predicted"/>
<gene>
    <name evidence="2" type="ORF">P7K49_005965</name>
</gene>
<organism evidence="2 3">
    <name type="scientific">Saguinus oedipus</name>
    <name type="common">Cotton-top tamarin</name>
    <name type="synonym">Oedipomidas oedipus</name>
    <dbReference type="NCBI Taxonomy" id="9490"/>
    <lineage>
        <taxon>Eukaryota</taxon>
        <taxon>Metazoa</taxon>
        <taxon>Chordata</taxon>
        <taxon>Craniata</taxon>
        <taxon>Vertebrata</taxon>
        <taxon>Euteleostomi</taxon>
        <taxon>Mammalia</taxon>
        <taxon>Eutheria</taxon>
        <taxon>Euarchontoglires</taxon>
        <taxon>Primates</taxon>
        <taxon>Haplorrhini</taxon>
        <taxon>Platyrrhini</taxon>
        <taxon>Cebidae</taxon>
        <taxon>Callitrichinae</taxon>
        <taxon>Saguinus</taxon>
    </lineage>
</organism>
<evidence type="ECO:0000313" key="2">
    <source>
        <dbReference type="EMBL" id="KAK2115339.1"/>
    </source>
</evidence>
<sequence>MEVLPGAVTATLMLSASHTPSVKARPISDPDATTTKSCVGTAAAAVTRNKASCCDACASPSHSCGGLYPHGGPSMGMPRPGVQVPTPASSPPGWLPTPSQFVVPGSGDPAGQVLEVLLHLGTETPHELGTERLKASSVSSVTPGDARSERKRHQPRASDFPMTRPSRNAHG</sequence>
<feature type="region of interest" description="Disordered" evidence="1">
    <location>
        <begin position="127"/>
        <end position="171"/>
    </location>
</feature>
<evidence type="ECO:0000256" key="1">
    <source>
        <dbReference type="SAM" id="MobiDB-lite"/>
    </source>
</evidence>
<reference evidence="2 3" key="1">
    <citation type="submission" date="2023-05" db="EMBL/GenBank/DDBJ databases">
        <title>B98-5 Cell Line De Novo Hybrid Assembly: An Optical Mapping Approach.</title>
        <authorList>
            <person name="Kananen K."/>
            <person name="Auerbach J.A."/>
            <person name="Kautto E."/>
            <person name="Blachly J.S."/>
        </authorList>
    </citation>
    <scope>NUCLEOTIDE SEQUENCE [LARGE SCALE GENOMIC DNA]</scope>
    <source>
        <strain evidence="2">B95-8</strain>
        <tissue evidence="2">Cell line</tissue>
    </source>
</reference>
<dbReference type="EMBL" id="JASSZA010000003">
    <property type="protein sequence ID" value="KAK2115339.1"/>
    <property type="molecule type" value="Genomic_DNA"/>
</dbReference>